<dbReference type="SUPFAM" id="SSF52402">
    <property type="entry name" value="Adenine nucleotide alpha hydrolases-like"/>
    <property type="match status" value="1"/>
</dbReference>
<keyword evidence="4 8" id="KW-0819">tRNA processing</keyword>
<evidence type="ECO:0000313" key="11">
    <source>
        <dbReference type="Proteomes" id="UP001203423"/>
    </source>
</evidence>
<evidence type="ECO:0000256" key="4">
    <source>
        <dbReference type="ARBA" id="ARBA00022694"/>
    </source>
</evidence>
<comment type="caution">
    <text evidence="10">The sequence shown here is derived from an EMBL/GenBank/DDBJ whole genome shotgun (WGS) entry which is preliminary data.</text>
</comment>
<dbReference type="PANTHER" id="PTHR43033">
    <property type="entry name" value="TRNA(ILE)-LYSIDINE SYNTHASE-RELATED"/>
    <property type="match status" value="1"/>
</dbReference>
<reference evidence="10 11" key="1">
    <citation type="submission" date="2022-01" db="EMBL/GenBank/DDBJ databases">
        <title>Whole genome-based taxonomy of the Shewanellaceae.</title>
        <authorList>
            <person name="Martin-Rodriguez A.J."/>
        </authorList>
    </citation>
    <scope>NUCLEOTIDE SEQUENCE [LARGE SCALE GENOMIC DNA]</scope>
    <source>
        <strain evidence="10 11">DSM 17177</strain>
    </source>
</reference>
<dbReference type="SUPFAM" id="SSF56037">
    <property type="entry name" value="PheT/TilS domain"/>
    <property type="match status" value="1"/>
</dbReference>
<dbReference type="EC" id="6.3.4.19" evidence="8"/>
<keyword evidence="11" id="KW-1185">Reference proteome</keyword>
<feature type="domain" description="Lysidine-tRNA(Ile) synthetase C-terminal" evidence="9">
    <location>
        <begin position="458"/>
        <end position="521"/>
    </location>
</feature>
<dbReference type="InterPro" id="IPR012094">
    <property type="entry name" value="tRNA_Ile_lys_synt"/>
</dbReference>
<comment type="domain">
    <text evidence="8">The N-terminal region contains the highly conserved SGGXDS motif, predicted to be a P-loop motif involved in ATP binding.</text>
</comment>
<dbReference type="NCBIfam" id="TIGR02432">
    <property type="entry name" value="lysidine_TilS_N"/>
    <property type="match status" value="1"/>
</dbReference>
<organism evidence="10 11">
    <name type="scientific">Shewanella surugensis</name>
    <dbReference type="NCBI Taxonomy" id="212020"/>
    <lineage>
        <taxon>Bacteria</taxon>
        <taxon>Pseudomonadati</taxon>
        <taxon>Pseudomonadota</taxon>
        <taxon>Gammaproteobacteria</taxon>
        <taxon>Alteromonadales</taxon>
        <taxon>Shewanellaceae</taxon>
        <taxon>Shewanella</taxon>
    </lineage>
</organism>
<comment type="subcellular location">
    <subcellularLocation>
        <location evidence="1 8">Cytoplasm</location>
    </subcellularLocation>
</comment>
<dbReference type="InterPro" id="IPR014729">
    <property type="entry name" value="Rossmann-like_a/b/a_fold"/>
</dbReference>
<dbReference type="Gene3D" id="1.20.59.20">
    <property type="match status" value="1"/>
</dbReference>
<dbReference type="GO" id="GO:0032267">
    <property type="term" value="F:tRNA(Ile)-lysidine synthase activity"/>
    <property type="evidence" value="ECO:0007669"/>
    <property type="project" value="UniProtKB-EC"/>
</dbReference>
<evidence type="ECO:0000256" key="7">
    <source>
        <dbReference type="ARBA" id="ARBA00048539"/>
    </source>
</evidence>
<comment type="function">
    <text evidence="8">Ligates lysine onto the cytidine present at position 34 of the AUA codon-specific tRNA(Ile) that contains the anticodon CAU, in an ATP-dependent manner. Cytidine is converted to lysidine, thus changing the amino acid specificity of the tRNA from methionine to isoleucine.</text>
</comment>
<dbReference type="Pfam" id="PF09179">
    <property type="entry name" value="TilS"/>
    <property type="match status" value="1"/>
</dbReference>
<dbReference type="Gene3D" id="3.40.50.620">
    <property type="entry name" value="HUPs"/>
    <property type="match status" value="1"/>
</dbReference>
<evidence type="ECO:0000256" key="5">
    <source>
        <dbReference type="ARBA" id="ARBA00022741"/>
    </source>
</evidence>
<keyword evidence="5 8" id="KW-0547">Nucleotide-binding</keyword>
<dbReference type="SMART" id="SM00977">
    <property type="entry name" value="TilS_C"/>
    <property type="match status" value="1"/>
</dbReference>
<dbReference type="SUPFAM" id="SSF82829">
    <property type="entry name" value="MesJ substrate recognition domain-like"/>
    <property type="match status" value="1"/>
</dbReference>
<dbReference type="Proteomes" id="UP001203423">
    <property type="component" value="Unassembled WGS sequence"/>
</dbReference>
<comment type="catalytic activity">
    <reaction evidence="7 8">
        <text>cytidine(34) in tRNA(Ile2) + L-lysine + ATP = lysidine(34) in tRNA(Ile2) + AMP + diphosphate + H(+)</text>
        <dbReference type="Rhea" id="RHEA:43744"/>
        <dbReference type="Rhea" id="RHEA-COMP:10625"/>
        <dbReference type="Rhea" id="RHEA-COMP:10670"/>
        <dbReference type="ChEBI" id="CHEBI:15378"/>
        <dbReference type="ChEBI" id="CHEBI:30616"/>
        <dbReference type="ChEBI" id="CHEBI:32551"/>
        <dbReference type="ChEBI" id="CHEBI:33019"/>
        <dbReference type="ChEBI" id="CHEBI:82748"/>
        <dbReference type="ChEBI" id="CHEBI:83665"/>
        <dbReference type="ChEBI" id="CHEBI:456215"/>
        <dbReference type="EC" id="6.3.4.19"/>
    </reaction>
</comment>
<evidence type="ECO:0000256" key="6">
    <source>
        <dbReference type="ARBA" id="ARBA00022840"/>
    </source>
</evidence>
<dbReference type="InterPro" id="IPR012795">
    <property type="entry name" value="tRNA_Ile_lys_synt_N"/>
</dbReference>
<dbReference type="CDD" id="cd01992">
    <property type="entry name" value="TilS_N"/>
    <property type="match status" value="1"/>
</dbReference>
<evidence type="ECO:0000256" key="3">
    <source>
        <dbReference type="ARBA" id="ARBA00022598"/>
    </source>
</evidence>
<dbReference type="EMBL" id="JAKIKS010000099">
    <property type="protein sequence ID" value="MCL1126650.1"/>
    <property type="molecule type" value="Genomic_DNA"/>
</dbReference>
<keyword evidence="3 8" id="KW-0436">Ligase</keyword>
<keyword evidence="6 8" id="KW-0067">ATP-binding</keyword>
<accession>A0ABT0LG62</accession>
<dbReference type="HAMAP" id="MF_01161">
    <property type="entry name" value="tRNA_Ile_lys_synt"/>
    <property type="match status" value="1"/>
</dbReference>
<dbReference type="InterPro" id="IPR011063">
    <property type="entry name" value="TilS/TtcA_N"/>
</dbReference>
<proteinExistence type="inferred from homology"/>
<dbReference type="Pfam" id="PF01171">
    <property type="entry name" value="ATP_bind_3"/>
    <property type="match status" value="1"/>
</dbReference>
<dbReference type="PANTHER" id="PTHR43033:SF1">
    <property type="entry name" value="TRNA(ILE)-LYSIDINE SYNTHASE-RELATED"/>
    <property type="match status" value="1"/>
</dbReference>
<dbReference type="InterPro" id="IPR012796">
    <property type="entry name" value="Lysidine-tRNA-synth_C"/>
</dbReference>
<dbReference type="InterPro" id="IPR015262">
    <property type="entry name" value="tRNA_Ile_lys_synt_subst-bd"/>
</dbReference>
<evidence type="ECO:0000256" key="1">
    <source>
        <dbReference type="ARBA" id="ARBA00004496"/>
    </source>
</evidence>
<evidence type="ECO:0000259" key="9">
    <source>
        <dbReference type="SMART" id="SM00977"/>
    </source>
</evidence>
<dbReference type="Pfam" id="PF11734">
    <property type="entry name" value="TilS_C"/>
    <property type="match status" value="1"/>
</dbReference>
<name>A0ABT0LG62_9GAMM</name>
<feature type="binding site" evidence="8">
    <location>
        <begin position="27"/>
        <end position="32"/>
    </location>
    <ligand>
        <name>ATP</name>
        <dbReference type="ChEBI" id="CHEBI:30616"/>
    </ligand>
</feature>
<dbReference type="RefSeq" id="WP_248942063.1">
    <property type="nucleotide sequence ID" value="NZ_JAKIKS010000099.1"/>
</dbReference>
<dbReference type="NCBIfam" id="TIGR02433">
    <property type="entry name" value="lysidine_TilS_C"/>
    <property type="match status" value="1"/>
</dbReference>
<comment type="similarity">
    <text evidence="8">Belongs to the tRNA(Ile)-lysidine synthase family.</text>
</comment>
<keyword evidence="2 8" id="KW-0963">Cytoplasm</keyword>
<evidence type="ECO:0000313" key="10">
    <source>
        <dbReference type="EMBL" id="MCL1126650.1"/>
    </source>
</evidence>
<sequence length="550" mass="61625">MQIVELIEQSLSAANIQAGAKLVLAYSGGVDSEVLAHGLSLFAKAHLTRAHLARTDLAQAEIDSTTALKMQLHVKEPIFPAFKYQLIHVHHGLSVNADEWALHCQRQAARYQLPFTLEKVTVNRGPRLSIEAEARTARYHAISQHMQAGDVLLTAHHQDDQLETVLLALKRGLGPKGLASMGADQVFNHDKWLLRPLLAVERTQIETYAHQYGLVHIEDESNVDVSFDRNFLRAEIIPKLKARWPSIAKTASRSAKLCSDQQTVLDDEVASKLPVLLTSSSWGVGLDLIELALHNSAWQVLLLRGFIDKLGFSPLSQVQNKELLVQVLQAKMDAKQEMRVGNMLARRFQQTLYLAEAKQEQRLTQAYSQWAKSPIALNMSMPVMDEADTQCQVLYALNIDTNTDMSVGIDTQVESKVLVLYWCKGLVIDAQTQKITPTTSVLPVVMPLMRPPKVNETVALRFAASGSMRCHPHFRDKGRELKKLWQELNIAPWARSRIPLIFYNEKLVCAVGYWIEKGFVLQGEHSSPVDGAARNMTHMSQAMGLEFRVE</sequence>
<gene>
    <name evidence="8 10" type="primary">tilS</name>
    <name evidence="10" type="ORF">L2764_19715</name>
</gene>
<evidence type="ECO:0000256" key="2">
    <source>
        <dbReference type="ARBA" id="ARBA00022490"/>
    </source>
</evidence>
<evidence type="ECO:0000256" key="8">
    <source>
        <dbReference type="HAMAP-Rule" id="MF_01161"/>
    </source>
</evidence>
<protein>
    <recommendedName>
        <fullName evidence="8">tRNA(Ile)-lysidine synthase</fullName>
        <ecNumber evidence="8">6.3.4.19</ecNumber>
    </recommendedName>
    <alternativeName>
        <fullName evidence="8">tRNA(Ile)-2-lysyl-cytidine synthase</fullName>
    </alternativeName>
    <alternativeName>
        <fullName evidence="8">tRNA(Ile)-lysidine synthetase</fullName>
    </alternativeName>
</protein>